<dbReference type="InterPro" id="IPR006311">
    <property type="entry name" value="TAT_signal"/>
</dbReference>
<accession>A0A545U9J6</accession>
<dbReference type="InterPro" id="IPR052516">
    <property type="entry name" value="N-heterocyclic_Hydroxylase"/>
</dbReference>
<dbReference type="Gene3D" id="3.90.1170.50">
    <property type="entry name" value="Aldehyde oxidase/xanthine dehydrogenase, a/b hammerhead"/>
    <property type="match status" value="1"/>
</dbReference>
<feature type="domain" description="Aldehyde oxidase/xanthine dehydrogenase a/b hammerhead" evidence="1">
    <location>
        <begin position="213"/>
        <end position="302"/>
    </location>
</feature>
<dbReference type="Gene3D" id="3.30.365.10">
    <property type="entry name" value="Aldehyde oxidase/xanthine dehydrogenase, molybdopterin binding domain"/>
    <property type="match status" value="4"/>
</dbReference>
<dbReference type="GO" id="GO:0016491">
    <property type="term" value="F:oxidoreductase activity"/>
    <property type="evidence" value="ECO:0007669"/>
    <property type="project" value="InterPro"/>
</dbReference>
<dbReference type="InterPro" id="IPR008274">
    <property type="entry name" value="AldOxase/xan_DH_MoCoBD1"/>
</dbReference>
<dbReference type="InterPro" id="IPR046867">
    <property type="entry name" value="AldOxase/xan_DH_MoCoBD2"/>
</dbReference>
<dbReference type="PANTHER" id="PTHR47495:SF3">
    <property type="entry name" value="BLR6219 PROTEIN"/>
    <property type="match status" value="1"/>
</dbReference>
<dbReference type="PIRSF" id="PIRSF036389">
    <property type="entry name" value="IOR_B"/>
    <property type="match status" value="1"/>
</dbReference>
<dbReference type="InterPro" id="IPR037165">
    <property type="entry name" value="AldOxase/xan_DH_Mopterin-bd_sf"/>
</dbReference>
<comment type="caution">
    <text evidence="2">The sequence shown here is derived from an EMBL/GenBank/DDBJ whole genome shotgun (WGS) entry which is preliminary data.</text>
</comment>
<dbReference type="SUPFAM" id="SSF56003">
    <property type="entry name" value="Molybdenum cofactor-binding domain"/>
    <property type="match status" value="2"/>
</dbReference>
<reference evidence="2 3" key="1">
    <citation type="submission" date="2019-06" db="EMBL/GenBank/DDBJ databases">
        <title>Whole genome sequence for Cellvibrionaceae sp. R142.</title>
        <authorList>
            <person name="Wang G."/>
        </authorList>
    </citation>
    <scope>NUCLEOTIDE SEQUENCE [LARGE SCALE GENOMIC DNA]</scope>
    <source>
        <strain evidence="2 3">R142</strain>
    </source>
</reference>
<dbReference type="OrthoDB" id="9767994at2"/>
<dbReference type="EMBL" id="VHSG01000002">
    <property type="protein sequence ID" value="TQV86083.1"/>
    <property type="molecule type" value="Genomic_DNA"/>
</dbReference>
<evidence type="ECO:0000313" key="2">
    <source>
        <dbReference type="EMBL" id="TQV86083.1"/>
    </source>
</evidence>
<protein>
    <submittedName>
        <fullName evidence="2">Xanthine dehydrogenase family protein molybdopterin-binding subunit</fullName>
    </submittedName>
</protein>
<evidence type="ECO:0000259" key="1">
    <source>
        <dbReference type="SMART" id="SM01008"/>
    </source>
</evidence>
<name>A0A545U9J6_9GAMM</name>
<dbReference type="RefSeq" id="WP_142902235.1">
    <property type="nucleotide sequence ID" value="NZ_ML660087.1"/>
</dbReference>
<dbReference type="InterPro" id="IPR000674">
    <property type="entry name" value="Ald_Oxase/Xan_DH_a/b"/>
</dbReference>
<dbReference type="Pfam" id="PF02738">
    <property type="entry name" value="MoCoBD_1"/>
    <property type="match status" value="1"/>
</dbReference>
<sequence>MNNTVEPVLNRRSFLKTAAGRAGLVIGVQLLPGCALPEDPTRTGKPAGQSWSPGVFVAIDETGTVTITCHRSEMGQQIRTSIAQIVADELEADWDKVVVAQATGDPKYGDQNTDGSRSVRRNLTRLRQAGAAARQLLEQAAAEQWQVAAGECKADLHVVVHQPSGRRLAYGDLVPAAAQLSLPAPETVILKSRRDWRYIGKGQTSVDMASVLQGRAIYGYDVQLPGMKVAVIARPPTLFGKAESVDRTAALEVAGVEQVVELPVLTPPAAFKALGGVAVVASNSWAAIRGREALVVDWNAGANADYDSRAYGEALLASAHRPGRPVRNEGDVDTALRGAAKKVKAEYYVPHLSQAPMEPPCATAQVTATTAEVWACTQTPQATRRSVAQALGFEEQQVTVNVTLLGGGFGRKSKPDFAVEAALLAREVGAPVKVMWTREDDIRNGYLHSVSAQCIEAGLDERGKAVAWKHCTVFPSISATFAQGTKSASAGEMRLGFVDNPFDIPNMRLENGEAEAHVRIGWLRAVANVYHAFATQSFACELAVAAGRDPKDYLLELIGAPRLVDLAAKGVEYDNYGDPIETYPIDTGRLANVVKIAAERADWSRPRPAGSGLGIAVHRSFLSYVATVVEVTVDAEGALTIPATYVAIDAGTVVNPEHVRAQCEGGSIYGLSCALGEITAKDGAIEQGNYNDFLVARMDEAPYKIDVHIVDSDAPPGGVGEPPTPPFAPALCNAIHAATGKRIRRLPIGNQLQA</sequence>
<dbReference type="AlphaFoldDB" id="A0A545U9J6"/>
<dbReference type="Pfam" id="PF20256">
    <property type="entry name" value="MoCoBD_2"/>
    <property type="match status" value="2"/>
</dbReference>
<proteinExistence type="predicted"/>
<dbReference type="Proteomes" id="UP000319732">
    <property type="component" value="Unassembled WGS sequence"/>
</dbReference>
<organism evidence="2 3">
    <name type="scientific">Exilibacterium tricleocarpae</name>
    <dbReference type="NCBI Taxonomy" id="2591008"/>
    <lineage>
        <taxon>Bacteria</taxon>
        <taxon>Pseudomonadati</taxon>
        <taxon>Pseudomonadota</taxon>
        <taxon>Gammaproteobacteria</taxon>
        <taxon>Cellvibrionales</taxon>
        <taxon>Cellvibrionaceae</taxon>
        <taxon>Exilibacterium</taxon>
    </lineage>
</organism>
<keyword evidence="3" id="KW-1185">Reference proteome</keyword>
<gene>
    <name evidence="2" type="ORF">FKG94_00545</name>
</gene>
<dbReference type="PROSITE" id="PS51318">
    <property type="entry name" value="TAT"/>
    <property type="match status" value="1"/>
</dbReference>
<dbReference type="PANTHER" id="PTHR47495">
    <property type="entry name" value="ALDEHYDE DEHYDROGENASE"/>
    <property type="match status" value="1"/>
</dbReference>
<dbReference type="SMART" id="SM01008">
    <property type="entry name" value="Ald_Xan_dh_C"/>
    <property type="match status" value="1"/>
</dbReference>
<dbReference type="InterPro" id="IPR012368">
    <property type="entry name" value="OxRdtase_Mopterin-bd_su_IorB"/>
</dbReference>
<evidence type="ECO:0000313" key="3">
    <source>
        <dbReference type="Proteomes" id="UP000319732"/>
    </source>
</evidence>